<dbReference type="AlphaFoldDB" id="H2CJZ1"/>
<dbReference type="HOGENOM" id="CLU_1336138_0_0_12"/>
<accession>H2CJZ1</accession>
<reference evidence="1 2" key="1">
    <citation type="submission" date="2011-10" db="EMBL/GenBank/DDBJ databases">
        <title>The Improved High-Quality Draft genome of Leptonema illini DSM 21528.</title>
        <authorList>
            <consortium name="US DOE Joint Genome Institute (JGI-PGF)"/>
            <person name="Lucas S."/>
            <person name="Copeland A."/>
            <person name="Lapidus A."/>
            <person name="Glavina del Rio T."/>
            <person name="Dalin E."/>
            <person name="Tice H."/>
            <person name="Bruce D."/>
            <person name="Goodwin L."/>
            <person name="Pitluck S."/>
            <person name="Peters L."/>
            <person name="Mikhailova N."/>
            <person name="Held B."/>
            <person name="Kyrpides N."/>
            <person name="Mavromatis K."/>
            <person name="Ivanova N."/>
            <person name="Markowitz V."/>
            <person name="Cheng J.-F."/>
            <person name="Hugenholtz P."/>
            <person name="Woyke T."/>
            <person name="Wu D."/>
            <person name="Gronow S."/>
            <person name="Wellnitz S."/>
            <person name="Brambilla E.-M."/>
            <person name="Klenk H.-P."/>
            <person name="Eisen J.A."/>
        </authorList>
    </citation>
    <scope>NUCLEOTIDE SEQUENCE [LARGE SCALE GENOMIC DNA]</scope>
    <source>
        <strain evidence="1 2">DSM 21528</strain>
    </source>
</reference>
<proteinExistence type="predicted"/>
<sequence length="205" mass="22826">MERSPGLSKVSRMITDQNARGQFEKLRDFTEWNFPIDTMTAKMVILVFAVIVSMQCRLEKERVSSVSELSTGLENSQNIDATSVSRHIDLGNFTGFQYITFFPARQIAVGPFHLSQDGTIKGAQLAQCSSDLTGRWMLRKGRLLLKITESYAFETCMERAAPYKSREYAYVVAELVCEDGNDGSGGRGTAVTTDGGEFDVLCEFD</sequence>
<keyword evidence="2" id="KW-1185">Reference proteome</keyword>
<dbReference type="STRING" id="183.GCA_002009735_03928"/>
<gene>
    <name evidence="1" type="ORF">Lepil_1390</name>
</gene>
<evidence type="ECO:0000313" key="2">
    <source>
        <dbReference type="Proteomes" id="UP000005737"/>
    </source>
</evidence>
<name>H2CJZ1_9LEPT</name>
<dbReference type="Proteomes" id="UP000005737">
    <property type="component" value="Unassembled WGS sequence"/>
</dbReference>
<protein>
    <submittedName>
        <fullName evidence="1">Uncharacterized protein</fullName>
    </submittedName>
</protein>
<dbReference type="EMBL" id="JH597773">
    <property type="protein sequence ID" value="EHQ06080.1"/>
    <property type="molecule type" value="Genomic_DNA"/>
</dbReference>
<evidence type="ECO:0000313" key="1">
    <source>
        <dbReference type="EMBL" id="EHQ06080.1"/>
    </source>
</evidence>
<organism evidence="1 2">
    <name type="scientific">Leptonema illini DSM 21528</name>
    <dbReference type="NCBI Taxonomy" id="929563"/>
    <lineage>
        <taxon>Bacteria</taxon>
        <taxon>Pseudomonadati</taxon>
        <taxon>Spirochaetota</taxon>
        <taxon>Spirochaetia</taxon>
        <taxon>Leptospirales</taxon>
        <taxon>Leptospiraceae</taxon>
        <taxon>Leptonema</taxon>
    </lineage>
</organism>